<accession>A0A498KKV0</accession>
<protein>
    <submittedName>
        <fullName evidence="1">Uncharacterized protein</fullName>
    </submittedName>
</protein>
<gene>
    <name evidence="1" type="ORF">DVH24_018437</name>
</gene>
<dbReference type="EMBL" id="RDQH01000328">
    <property type="protein sequence ID" value="RXI06395.1"/>
    <property type="molecule type" value="Genomic_DNA"/>
</dbReference>
<evidence type="ECO:0000313" key="2">
    <source>
        <dbReference type="Proteomes" id="UP000290289"/>
    </source>
</evidence>
<dbReference type="AlphaFoldDB" id="A0A498KKV0"/>
<comment type="caution">
    <text evidence="1">The sequence shown here is derived from an EMBL/GenBank/DDBJ whole genome shotgun (WGS) entry which is preliminary data.</text>
</comment>
<evidence type="ECO:0000313" key="1">
    <source>
        <dbReference type="EMBL" id="RXI06395.1"/>
    </source>
</evidence>
<organism evidence="1 2">
    <name type="scientific">Malus domestica</name>
    <name type="common">Apple</name>
    <name type="synonym">Pyrus malus</name>
    <dbReference type="NCBI Taxonomy" id="3750"/>
    <lineage>
        <taxon>Eukaryota</taxon>
        <taxon>Viridiplantae</taxon>
        <taxon>Streptophyta</taxon>
        <taxon>Embryophyta</taxon>
        <taxon>Tracheophyta</taxon>
        <taxon>Spermatophyta</taxon>
        <taxon>Magnoliopsida</taxon>
        <taxon>eudicotyledons</taxon>
        <taxon>Gunneridae</taxon>
        <taxon>Pentapetalae</taxon>
        <taxon>rosids</taxon>
        <taxon>fabids</taxon>
        <taxon>Rosales</taxon>
        <taxon>Rosaceae</taxon>
        <taxon>Amygdaloideae</taxon>
        <taxon>Maleae</taxon>
        <taxon>Malus</taxon>
    </lineage>
</organism>
<sequence>MTAGTLCLLEISPESRGNALHRKSYECNELKNMFREVAVYNLGSGPVLQLTDIPSSNNIFCPRPTWRWRDTPELSCRHDERGKDFRDGATAPCSGLAVVCQIWQLRCVGIQVGCDDVAAGVVSAGI</sequence>
<name>A0A498KKV0_MALDO</name>
<keyword evidence="2" id="KW-1185">Reference proteome</keyword>
<reference evidence="1 2" key="1">
    <citation type="submission" date="2018-10" db="EMBL/GenBank/DDBJ databases">
        <title>A high-quality apple genome assembly.</title>
        <authorList>
            <person name="Hu J."/>
        </authorList>
    </citation>
    <scope>NUCLEOTIDE SEQUENCE [LARGE SCALE GENOMIC DNA]</scope>
    <source>
        <strain evidence="2">cv. HFTH1</strain>
        <tissue evidence="1">Young leaf</tissue>
    </source>
</reference>
<proteinExistence type="predicted"/>
<dbReference type="Proteomes" id="UP000290289">
    <property type="component" value="Chromosome 2"/>
</dbReference>